<dbReference type="SUPFAM" id="SSF53098">
    <property type="entry name" value="Ribonuclease H-like"/>
    <property type="match status" value="1"/>
</dbReference>
<dbReference type="Pfam" id="PF07727">
    <property type="entry name" value="RVT_2"/>
    <property type="match status" value="1"/>
</dbReference>
<dbReference type="InterPro" id="IPR013103">
    <property type="entry name" value="RVT_2"/>
</dbReference>
<feature type="compositionally biased region" description="Basic and acidic residues" evidence="1">
    <location>
        <begin position="233"/>
        <end position="252"/>
    </location>
</feature>
<dbReference type="AlphaFoldDB" id="A0A6L2JZN4"/>
<dbReference type="InterPro" id="IPR057670">
    <property type="entry name" value="SH3_retrovirus"/>
</dbReference>
<feature type="region of interest" description="Disordered" evidence="1">
    <location>
        <begin position="224"/>
        <end position="252"/>
    </location>
</feature>
<dbReference type="CDD" id="cd09272">
    <property type="entry name" value="RNase_HI_RT_Ty1"/>
    <property type="match status" value="1"/>
</dbReference>
<accession>A0A6L2JZN4</accession>
<dbReference type="EMBL" id="BKCJ010001511">
    <property type="protein sequence ID" value="GEU41997.1"/>
    <property type="molecule type" value="Genomic_DNA"/>
</dbReference>
<dbReference type="PANTHER" id="PTHR11439">
    <property type="entry name" value="GAG-POL-RELATED RETROTRANSPOSON"/>
    <property type="match status" value="1"/>
</dbReference>
<proteinExistence type="predicted"/>
<feature type="domain" description="Reverse transcriptase Ty1/copia-type" evidence="2">
    <location>
        <begin position="304"/>
        <end position="372"/>
    </location>
</feature>
<evidence type="ECO:0000259" key="3">
    <source>
        <dbReference type="Pfam" id="PF25597"/>
    </source>
</evidence>
<reference evidence="4" key="1">
    <citation type="journal article" date="2019" name="Sci. Rep.">
        <title>Draft genome of Tanacetum cinerariifolium, the natural source of mosquito coil.</title>
        <authorList>
            <person name="Yamashiro T."/>
            <person name="Shiraishi A."/>
            <person name="Satake H."/>
            <person name="Nakayama K."/>
        </authorList>
    </citation>
    <scope>NUCLEOTIDE SEQUENCE</scope>
</reference>
<feature type="domain" description="Retroviral polymerase SH3-like" evidence="3">
    <location>
        <begin position="156"/>
        <end position="219"/>
    </location>
</feature>
<sequence length="483" mass="55225">MSDSLFDVYTNVKSAKELWDSLESKYMAEDSSSKKFLKCGKTRHFKRDCRSGKKNNANVGGSKKGLRTNPKTKWIDSGATTHVCKDYCWFKTFEPVEDGSVLYIGHIHYKRMLKMSKDELIPAIDENSDKCTTSPYKPQQNGVAERKNRALKEMGCRAIVRLLDPKRKTLGEKGIDCIFVGYVEHSKAYRFYVIEPNESFSINSNIESRDAIFDENRFYSIPRPKDIIPNLDESQRDDHSDDVPSETSEPRKEIKLDHNTHIVILLRKILEPIMKLHNLGILLSGKKQLMMRLQMNLQKEDECDETIDKFKARLVIQDFRQKEGINYFNTYAPVARITNIRLLLALAAIHNLVIQQMDVKTTFLNGDLDEKVQHWKAITRIFKYLRGTKDYGLSYVGYPSVLEGYSDASWINHVEDSSSTSGWVFLFGGCAISWASKKQTCSTGSIMESEFVALVAAGQEAELLRNLIHEIPIWPKPIAPISI</sequence>
<gene>
    <name evidence="4" type="ORF">Tci_013975</name>
</gene>
<organism evidence="4">
    <name type="scientific">Tanacetum cinerariifolium</name>
    <name type="common">Dalmatian daisy</name>
    <name type="synonym">Chrysanthemum cinerariifolium</name>
    <dbReference type="NCBI Taxonomy" id="118510"/>
    <lineage>
        <taxon>Eukaryota</taxon>
        <taxon>Viridiplantae</taxon>
        <taxon>Streptophyta</taxon>
        <taxon>Embryophyta</taxon>
        <taxon>Tracheophyta</taxon>
        <taxon>Spermatophyta</taxon>
        <taxon>Magnoliopsida</taxon>
        <taxon>eudicotyledons</taxon>
        <taxon>Gunneridae</taxon>
        <taxon>Pentapetalae</taxon>
        <taxon>asterids</taxon>
        <taxon>campanulids</taxon>
        <taxon>Asterales</taxon>
        <taxon>Asteraceae</taxon>
        <taxon>Asteroideae</taxon>
        <taxon>Anthemideae</taxon>
        <taxon>Anthemidinae</taxon>
        <taxon>Tanacetum</taxon>
    </lineage>
</organism>
<dbReference type="Pfam" id="PF25597">
    <property type="entry name" value="SH3_retrovirus"/>
    <property type="match status" value="1"/>
</dbReference>
<dbReference type="InterPro" id="IPR036397">
    <property type="entry name" value="RNaseH_sf"/>
</dbReference>
<dbReference type="InterPro" id="IPR012337">
    <property type="entry name" value="RNaseH-like_sf"/>
</dbReference>
<evidence type="ECO:0000256" key="1">
    <source>
        <dbReference type="SAM" id="MobiDB-lite"/>
    </source>
</evidence>
<dbReference type="Gene3D" id="3.30.420.10">
    <property type="entry name" value="Ribonuclease H-like superfamily/Ribonuclease H"/>
    <property type="match status" value="1"/>
</dbReference>
<feature type="region of interest" description="Disordered" evidence="1">
    <location>
        <begin position="50"/>
        <end position="71"/>
    </location>
</feature>
<name>A0A6L2JZN4_TANCI</name>
<evidence type="ECO:0000259" key="2">
    <source>
        <dbReference type="Pfam" id="PF07727"/>
    </source>
</evidence>
<evidence type="ECO:0000313" key="4">
    <source>
        <dbReference type="EMBL" id="GEU41997.1"/>
    </source>
</evidence>
<protein>
    <submittedName>
        <fullName evidence="4">Zinc finger, CCHC-type</fullName>
    </submittedName>
</protein>
<dbReference type="PANTHER" id="PTHR11439:SF521">
    <property type="entry name" value="RNA-DIRECTED DNA POLYMERASE"/>
    <property type="match status" value="1"/>
</dbReference>
<dbReference type="GO" id="GO:0003676">
    <property type="term" value="F:nucleic acid binding"/>
    <property type="evidence" value="ECO:0007669"/>
    <property type="project" value="InterPro"/>
</dbReference>
<comment type="caution">
    <text evidence="4">The sequence shown here is derived from an EMBL/GenBank/DDBJ whole genome shotgun (WGS) entry which is preliminary data.</text>
</comment>